<keyword evidence="4" id="KW-0812">Transmembrane</keyword>
<evidence type="ECO:0000313" key="5">
    <source>
        <dbReference type="EMBL" id="SMG27650.1"/>
    </source>
</evidence>
<feature type="region of interest" description="Disordered" evidence="3">
    <location>
        <begin position="1"/>
        <end position="93"/>
    </location>
</feature>
<name>A0A1X7JIQ9_9BACL</name>
<sequence length="608" mass="68112">MAEKGSGSDAGQHGLLEEIKAHLMGTDHEEDTKKKDQKESGDEQQEGLKGMTDFSSNDIHTSERHDPQKQASNAAEEASDDSSGEPHNKGPVAAYERRVQSMRDHERSDDLVQSIEYWQHDDLIPRHLREVKRVLKEVVGLGESFDVIVREMTFGDHNVGIFYLNGFAKDEVMTMILARLSMLDKSQVSSNALKAFFDYYIPHIQVEKVTKFSEVINKVLAGGSAFFIEHEKTALVADVKTFPSRGPDEPSLERVVRGARDGFTETLLTNVTLVRRRLRDPGLKYEMIQVGRRTRTDVCIAYIDDVADKRLVESVRNKIKKVNLSGIPLADKQLEEAIINKGWNPYPLVRYSERPDSVAAHLMDGSVVLFVDTSPSVMILPTTFFDLCQHAEENRQTPFIGTYLRWVRFIGIFASLFLLPLWLLLVMQPELKPAFLQIVGPHESAKLPIILQFLLAELGIDLLRMAAVHTPTPLATAIGLVAAILLGDIAVQTGVFVNEVILYMSVAAIGMFATPSYELSLANRIVRLALLIAVAAFKVPGFVIGTTLFIVGLAIHRSYNSSYLWPFIPFNAKAMFSILFRMPLLDNKNRPSFNKTKDSTKMRPNETD</sequence>
<feature type="transmembrane region" description="Helical" evidence="4">
    <location>
        <begin position="500"/>
        <end position="517"/>
    </location>
</feature>
<evidence type="ECO:0000256" key="4">
    <source>
        <dbReference type="SAM" id="Phobius"/>
    </source>
</evidence>
<dbReference type="Pfam" id="PF03323">
    <property type="entry name" value="GerA"/>
    <property type="match status" value="1"/>
</dbReference>
<dbReference type="STRING" id="1852522.SAMN06295960_1606"/>
<organism evidence="5 6">
    <name type="scientific">Paenibacillus aquistagni</name>
    <dbReference type="NCBI Taxonomy" id="1852522"/>
    <lineage>
        <taxon>Bacteria</taxon>
        <taxon>Bacillati</taxon>
        <taxon>Bacillota</taxon>
        <taxon>Bacilli</taxon>
        <taxon>Bacillales</taxon>
        <taxon>Paenibacillaceae</taxon>
        <taxon>Paenibacillus</taxon>
    </lineage>
</organism>
<accession>A0A1X7JIQ9</accession>
<feature type="transmembrane region" description="Helical" evidence="4">
    <location>
        <begin position="474"/>
        <end position="494"/>
    </location>
</feature>
<dbReference type="Proteomes" id="UP000193834">
    <property type="component" value="Unassembled WGS sequence"/>
</dbReference>
<gene>
    <name evidence="5" type="ORF">SAMN06295960_1606</name>
</gene>
<comment type="similarity">
    <text evidence="1">Belongs to the GerABKA family.</text>
</comment>
<dbReference type="PANTHER" id="PTHR22550">
    <property type="entry name" value="SPORE GERMINATION PROTEIN"/>
    <property type="match status" value="1"/>
</dbReference>
<proteinExistence type="inferred from homology"/>
<feature type="transmembrane region" description="Helical" evidence="4">
    <location>
        <begin position="529"/>
        <end position="556"/>
    </location>
</feature>
<dbReference type="PANTHER" id="PTHR22550:SF9">
    <property type="entry name" value="STAGE V SPORULATION PROTEIN AF"/>
    <property type="match status" value="1"/>
</dbReference>
<keyword evidence="2 4" id="KW-0472">Membrane</keyword>
<dbReference type="GO" id="GO:0009847">
    <property type="term" value="P:spore germination"/>
    <property type="evidence" value="ECO:0007669"/>
    <property type="project" value="InterPro"/>
</dbReference>
<evidence type="ECO:0000313" key="6">
    <source>
        <dbReference type="Proteomes" id="UP000193834"/>
    </source>
</evidence>
<dbReference type="AlphaFoldDB" id="A0A1X7JIQ9"/>
<keyword evidence="6" id="KW-1185">Reference proteome</keyword>
<reference evidence="5 6" key="1">
    <citation type="submission" date="2017-04" db="EMBL/GenBank/DDBJ databases">
        <authorList>
            <person name="Afonso C.L."/>
            <person name="Miller P.J."/>
            <person name="Scott M.A."/>
            <person name="Spackman E."/>
            <person name="Goraichik I."/>
            <person name="Dimitrov K.M."/>
            <person name="Suarez D.L."/>
            <person name="Swayne D.E."/>
        </authorList>
    </citation>
    <scope>NUCLEOTIDE SEQUENCE [LARGE SCALE GENOMIC DNA]</scope>
    <source>
        <strain evidence="5 6">11</strain>
    </source>
</reference>
<evidence type="ECO:0000256" key="2">
    <source>
        <dbReference type="ARBA" id="ARBA00023136"/>
    </source>
</evidence>
<dbReference type="InterPro" id="IPR004995">
    <property type="entry name" value="Spore_Ger"/>
</dbReference>
<protein>
    <submittedName>
        <fullName evidence="5">Stage V sporulation protein AF</fullName>
    </submittedName>
</protein>
<feature type="transmembrane region" description="Helical" evidence="4">
    <location>
        <begin position="406"/>
        <end position="427"/>
    </location>
</feature>
<dbReference type="GO" id="GO:0016020">
    <property type="term" value="C:membrane"/>
    <property type="evidence" value="ECO:0007669"/>
    <property type="project" value="InterPro"/>
</dbReference>
<feature type="transmembrane region" description="Helical" evidence="4">
    <location>
        <begin position="562"/>
        <end position="580"/>
    </location>
</feature>
<keyword evidence="4" id="KW-1133">Transmembrane helix</keyword>
<feature type="compositionally biased region" description="Basic and acidic residues" evidence="3">
    <location>
        <begin position="15"/>
        <end position="41"/>
    </location>
</feature>
<evidence type="ECO:0000256" key="1">
    <source>
        <dbReference type="ARBA" id="ARBA00005278"/>
    </source>
</evidence>
<dbReference type="EMBL" id="FXAZ01000001">
    <property type="protein sequence ID" value="SMG27650.1"/>
    <property type="molecule type" value="Genomic_DNA"/>
</dbReference>
<dbReference type="InterPro" id="IPR050768">
    <property type="entry name" value="UPF0353/GerABKA_families"/>
</dbReference>
<evidence type="ECO:0000256" key="3">
    <source>
        <dbReference type="SAM" id="MobiDB-lite"/>
    </source>
</evidence>